<organism evidence="1 2">
    <name type="scientific">Rhodopirellula islandica</name>
    <dbReference type="NCBI Taxonomy" id="595434"/>
    <lineage>
        <taxon>Bacteria</taxon>
        <taxon>Pseudomonadati</taxon>
        <taxon>Planctomycetota</taxon>
        <taxon>Planctomycetia</taxon>
        <taxon>Pirellulales</taxon>
        <taxon>Pirellulaceae</taxon>
        <taxon>Rhodopirellula</taxon>
    </lineage>
</organism>
<dbReference type="EMBL" id="LECT01000013">
    <property type="protein sequence ID" value="KLU06712.1"/>
    <property type="molecule type" value="Genomic_DNA"/>
</dbReference>
<reference evidence="1" key="1">
    <citation type="submission" date="2015-05" db="EMBL/GenBank/DDBJ databases">
        <title>Permanent draft genome of Rhodopirellula islandicus K833.</title>
        <authorList>
            <person name="Kizina J."/>
            <person name="Richter M."/>
            <person name="Glockner F.O."/>
            <person name="Harder J."/>
        </authorList>
    </citation>
    <scope>NUCLEOTIDE SEQUENCE [LARGE SCALE GENOMIC DNA]</scope>
    <source>
        <strain evidence="1">K833</strain>
    </source>
</reference>
<sequence>MFGSGPVVRPLVHWTSVVMPNRQHADRNSVRSGSSALS</sequence>
<protein>
    <submittedName>
        <fullName evidence="1">Uncharacterized protein</fullName>
    </submittedName>
</protein>
<comment type="caution">
    <text evidence="1">The sequence shown here is derived from an EMBL/GenBank/DDBJ whole genome shotgun (WGS) entry which is preliminary data.</text>
</comment>
<dbReference type="AlphaFoldDB" id="A0A0J1BJL8"/>
<dbReference type="Proteomes" id="UP000036367">
    <property type="component" value="Unassembled WGS sequence"/>
</dbReference>
<accession>A0A0J1BJL8</accession>
<proteinExistence type="predicted"/>
<name>A0A0J1BJL8_RHOIS</name>
<gene>
    <name evidence="1" type="ORF">RISK_001276</name>
</gene>
<dbReference type="STRING" id="595434.RISK_001276"/>
<dbReference type="PATRIC" id="fig|595434.4.peg.1225"/>
<evidence type="ECO:0000313" key="2">
    <source>
        <dbReference type="Proteomes" id="UP000036367"/>
    </source>
</evidence>
<evidence type="ECO:0000313" key="1">
    <source>
        <dbReference type="EMBL" id="KLU06712.1"/>
    </source>
</evidence>
<keyword evidence="2" id="KW-1185">Reference proteome</keyword>